<protein>
    <submittedName>
        <fullName evidence="2">Uncharacterized protein</fullName>
    </submittedName>
</protein>
<reference evidence="2" key="1">
    <citation type="journal article" date="2020" name="mSystems">
        <title>Genome- and Community-Level Interaction Insights into Carbon Utilization and Element Cycling Functions of Hydrothermarchaeota in Hydrothermal Sediment.</title>
        <authorList>
            <person name="Zhou Z."/>
            <person name="Liu Y."/>
            <person name="Xu W."/>
            <person name="Pan J."/>
            <person name="Luo Z.H."/>
            <person name="Li M."/>
        </authorList>
    </citation>
    <scope>NUCLEOTIDE SEQUENCE [LARGE SCALE GENOMIC DNA]</scope>
    <source>
        <strain evidence="2">HyVt-501</strain>
    </source>
</reference>
<organism evidence="2">
    <name type="scientific">Aquifex aeolicus</name>
    <dbReference type="NCBI Taxonomy" id="63363"/>
    <lineage>
        <taxon>Bacteria</taxon>
        <taxon>Pseudomonadati</taxon>
        <taxon>Aquificota</taxon>
        <taxon>Aquificia</taxon>
        <taxon>Aquificales</taxon>
        <taxon>Aquificaceae</taxon>
        <taxon>Aquifex</taxon>
    </lineage>
</organism>
<keyword evidence="1" id="KW-0175">Coiled coil</keyword>
<sequence length="129" mass="15872">MELWVKIGRSRKKFQGSFRDVMETLLRESRGKKTVELLSFHAGQKERRRFKRELRSHNRDLVKTAASLVRWFYTRDARQLRRRIKELKRRARYLSKGEVFYCPETMERIRELEDRLREIEDRLEEIKTG</sequence>
<dbReference type="EMBL" id="DRNB01000007">
    <property type="protein sequence ID" value="HHJ63303.1"/>
    <property type="molecule type" value="Genomic_DNA"/>
</dbReference>
<proteinExistence type="predicted"/>
<comment type="caution">
    <text evidence="2">The sequence shown here is derived from an EMBL/GenBank/DDBJ whole genome shotgun (WGS) entry which is preliminary data.</text>
</comment>
<name>A0A7C5L898_AQUAO</name>
<dbReference type="AlphaFoldDB" id="A0A7C5L898"/>
<accession>A0A7C5L898</accession>
<dbReference type="Proteomes" id="UP000885792">
    <property type="component" value="Unassembled WGS sequence"/>
</dbReference>
<evidence type="ECO:0000256" key="1">
    <source>
        <dbReference type="SAM" id="Coils"/>
    </source>
</evidence>
<gene>
    <name evidence="2" type="ORF">ENJ61_00185</name>
</gene>
<evidence type="ECO:0000313" key="2">
    <source>
        <dbReference type="EMBL" id="HHJ63303.1"/>
    </source>
</evidence>
<feature type="coiled-coil region" evidence="1">
    <location>
        <begin position="70"/>
        <end position="129"/>
    </location>
</feature>